<name>A0AAN8N6V6_9PEZI</name>
<keyword evidence="2" id="KW-0472">Membrane</keyword>
<evidence type="ECO:0000313" key="4">
    <source>
        <dbReference type="Proteomes" id="UP001307849"/>
    </source>
</evidence>
<feature type="region of interest" description="Disordered" evidence="1">
    <location>
        <begin position="56"/>
        <end position="121"/>
    </location>
</feature>
<dbReference type="Proteomes" id="UP001307849">
    <property type="component" value="Unassembled WGS sequence"/>
</dbReference>
<keyword evidence="2" id="KW-1133">Transmembrane helix</keyword>
<feature type="compositionally biased region" description="Basic and acidic residues" evidence="1">
    <location>
        <begin position="112"/>
        <end position="121"/>
    </location>
</feature>
<feature type="transmembrane region" description="Helical" evidence="2">
    <location>
        <begin position="12"/>
        <end position="36"/>
    </location>
</feature>
<protein>
    <submittedName>
        <fullName evidence="3">Uncharacterized protein</fullName>
    </submittedName>
</protein>
<keyword evidence="2" id="KW-0812">Transmembrane</keyword>
<feature type="region of interest" description="Disordered" evidence="1">
    <location>
        <begin position="156"/>
        <end position="190"/>
    </location>
</feature>
<dbReference type="AlphaFoldDB" id="A0AAN8N6V6"/>
<proteinExistence type="predicted"/>
<evidence type="ECO:0000313" key="3">
    <source>
        <dbReference type="EMBL" id="KAK6508643.1"/>
    </source>
</evidence>
<evidence type="ECO:0000256" key="2">
    <source>
        <dbReference type="SAM" id="Phobius"/>
    </source>
</evidence>
<feature type="compositionally biased region" description="Polar residues" evidence="1">
    <location>
        <begin position="92"/>
        <end position="102"/>
    </location>
</feature>
<gene>
    <name evidence="3" type="ORF">TWF506_010724</name>
</gene>
<accession>A0AAN8N6V6</accession>
<reference evidence="3 4" key="1">
    <citation type="submission" date="2019-10" db="EMBL/GenBank/DDBJ databases">
        <authorList>
            <person name="Palmer J.M."/>
        </authorList>
    </citation>
    <scope>NUCLEOTIDE SEQUENCE [LARGE SCALE GENOMIC DNA]</scope>
    <source>
        <strain evidence="3 4">TWF506</strain>
    </source>
</reference>
<keyword evidence="4" id="KW-1185">Reference proteome</keyword>
<dbReference type="EMBL" id="JAVHJM010000008">
    <property type="protein sequence ID" value="KAK6508643.1"/>
    <property type="molecule type" value="Genomic_DNA"/>
</dbReference>
<sequence length="190" mass="21534">MNEQNDVLITSVLYIILSLAGIPLLLLLIWLTCQLYKNQMERVRFRNQLKRMEEGLAAANSSDPPPSNTTGKQPVVSSVPVSQNGSDGVFINSATTNTNGKTQGDDNNEDNENGRKEERTVQDAYYQASEEMRRWKQARDLFVKRGGQGDLAEVLRSQSRAGREEDEEEEQQEQQTYVREYSPPPRLPTL</sequence>
<comment type="caution">
    <text evidence="3">The sequence shown here is derived from an EMBL/GenBank/DDBJ whole genome shotgun (WGS) entry which is preliminary data.</text>
</comment>
<evidence type="ECO:0000256" key="1">
    <source>
        <dbReference type="SAM" id="MobiDB-lite"/>
    </source>
</evidence>
<organism evidence="3 4">
    <name type="scientific">Arthrobotrys conoides</name>
    <dbReference type="NCBI Taxonomy" id="74498"/>
    <lineage>
        <taxon>Eukaryota</taxon>
        <taxon>Fungi</taxon>
        <taxon>Dikarya</taxon>
        <taxon>Ascomycota</taxon>
        <taxon>Pezizomycotina</taxon>
        <taxon>Orbiliomycetes</taxon>
        <taxon>Orbiliales</taxon>
        <taxon>Orbiliaceae</taxon>
        <taxon>Arthrobotrys</taxon>
    </lineage>
</organism>